<evidence type="ECO:0000256" key="7">
    <source>
        <dbReference type="PIRSR" id="PIRSR038001-1"/>
    </source>
</evidence>
<evidence type="ECO:0000256" key="3">
    <source>
        <dbReference type="ARBA" id="ARBA00022703"/>
    </source>
</evidence>
<dbReference type="InterPro" id="IPR016129">
    <property type="entry name" value="Caspase_his_AS"/>
</dbReference>
<accession>A0A914CAR4</accession>
<dbReference type="GO" id="GO:0004197">
    <property type="term" value="F:cysteine-type endopeptidase activity"/>
    <property type="evidence" value="ECO:0007669"/>
    <property type="project" value="InterPro"/>
</dbReference>
<dbReference type="InterPro" id="IPR011600">
    <property type="entry name" value="Pept_C14_caspase"/>
</dbReference>
<keyword evidence="11" id="KW-1185">Reference proteome</keyword>
<dbReference type="PANTHER" id="PTHR47901:SF8">
    <property type="entry name" value="CASPASE-3"/>
    <property type="match status" value="1"/>
</dbReference>
<comment type="similarity">
    <text evidence="1 8">Belongs to the peptidase C14A family.</text>
</comment>
<feature type="domain" description="Caspase family p20" evidence="10">
    <location>
        <begin position="133"/>
        <end position="258"/>
    </location>
</feature>
<evidence type="ECO:0000259" key="9">
    <source>
        <dbReference type="PROSITE" id="PS50207"/>
    </source>
</evidence>
<keyword evidence="2" id="KW-0645">Protease</keyword>
<name>A0A914CAR4_9BILA</name>
<keyword evidence="6" id="KW-0865">Zymogen</keyword>
<dbReference type="Gene3D" id="3.30.70.1470">
    <property type="entry name" value="Caspase-like"/>
    <property type="match status" value="1"/>
</dbReference>
<evidence type="ECO:0000256" key="1">
    <source>
        <dbReference type="ARBA" id="ARBA00010134"/>
    </source>
</evidence>
<dbReference type="PROSITE" id="PS50208">
    <property type="entry name" value="CASPASE_P20"/>
    <property type="match status" value="1"/>
</dbReference>
<feature type="domain" description="Caspase family p10" evidence="9">
    <location>
        <begin position="347"/>
        <end position="436"/>
    </location>
</feature>
<dbReference type="CDD" id="cd00032">
    <property type="entry name" value="CASc"/>
    <property type="match status" value="1"/>
</dbReference>
<dbReference type="InterPro" id="IPR029030">
    <property type="entry name" value="Caspase-like_dom_sf"/>
</dbReference>
<evidence type="ECO:0000259" key="10">
    <source>
        <dbReference type="PROSITE" id="PS50208"/>
    </source>
</evidence>
<evidence type="ECO:0000313" key="11">
    <source>
        <dbReference type="Proteomes" id="UP000887540"/>
    </source>
</evidence>
<feature type="active site" evidence="7">
    <location>
        <position position="211"/>
    </location>
</feature>
<keyword evidence="5" id="KW-0788">Thiol protease</keyword>
<evidence type="ECO:0000256" key="2">
    <source>
        <dbReference type="ARBA" id="ARBA00022670"/>
    </source>
</evidence>
<dbReference type="PROSITE" id="PS01121">
    <property type="entry name" value="CASPASE_HIS"/>
    <property type="match status" value="1"/>
</dbReference>
<dbReference type="Proteomes" id="UP000887540">
    <property type="component" value="Unplaced"/>
</dbReference>
<dbReference type="InterPro" id="IPR002398">
    <property type="entry name" value="Pept_C14"/>
</dbReference>
<dbReference type="Pfam" id="PF00656">
    <property type="entry name" value="Peptidase_C14"/>
    <property type="match status" value="1"/>
</dbReference>
<dbReference type="PIRSF" id="PIRSF038001">
    <property type="entry name" value="Caspase_ICE"/>
    <property type="match status" value="1"/>
</dbReference>
<keyword evidence="3" id="KW-0053">Apoptosis</keyword>
<dbReference type="InterPro" id="IPR002138">
    <property type="entry name" value="Pept_C14_p10"/>
</dbReference>
<dbReference type="AlphaFoldDB" id="A0A914CAR4"/>
<dbReference type="PROSITE" id="PS01122">
    <property type="entry name" value="CASPASE_CYS"/>
    <property type="match status" value="1"/>
</dbReference>
<evidence type="ECO:0000256" key="5">
    <source>
        <dbReference type="ARBA" id="ARBA00022807"/>
    </source>
</evidence>
<dbReference type="SMART" id="SM00115">
    <property type="entry name" value="CASc"/>
    <property type="match status" value="1"/>
</dbReference>
<evidence type="ECO:0000256" key="4">
    <source>
        <dbReference type="ARBA" id="ARBA00022801"/>
    </source>
</evidence>
<dbReference type="WBParaSite" id="ACRNAN_Path_74.g271.t1">
    <property type="protein sequence ID" value="ACRNAN_Path_74.g271.t1"/>
    <property type="gene ID" value="ACRNAN_Path_74.g271"/>
</dbReference>
<dbReference type="GO" id="GO:0006508">
    <property type="term" value="P:proteolysis"/>
    <property type="evidence" value="ECO:0007669"/>
    <property type="project" value="UniProtKB-KW"/>
</dbReference>
<dbReference type="GO" id="GO:0006915">
    <property type="term" value="P:apoptotic process"/>
    <property type="evidence" value="ECO:0007669"/>
    <property type="project" value="UniProtKB-KW"/>
</dbReference>
<protein>
    <submittedName>
        <fullName evidence="12">Caspase-3</fullName>
    </submittedName>
</protein>
<feature type="active site" evidence="7">
    <location>
        <position position="254"/>
    </location>
</feature>
<dbReference type="PRINTS" id="PR00376">
    <property type="entry name" value="IL1BCENZYME"/>
</dbReference>
<dbReference type="InterPro" id="IPR001309">
    <property type="entry name" value="Pept_C14_p20"/>
</dbReference>
<proteinExistence type="inferred from homology"/>
<dbReference type="InterPro" id="IPR033139">
    <property type="entry name" value="Caspase_cys_AS"/>
</dbReference>
<evidence type="ECO:0000313" key="12">
    <source>
        <dbReference type="WBParaSite" id="ACRNAN_Path_74.g271.t1"/>
    </source>
</evidence>
<dbReference type="SUPFAM" id="SSF52129">
    <property type="entry name" value="Caspase-like"/>
    <property type="match status" value="1"/>
</dbReference>
<organism evidence="11 12">
    <name type="scientific">Acrobeloides nanus</name>
    <dbReference type="NCBI Taxonomy" id="290746"/>
    <lineage>
        <taxon>Eukaryota</taxon>
        <taxon>Metazoa</taxon>
        <taxon>Ecdysozoa</taxon>
        <taxon>Nematoda</taxon>
        <taxon>Chromadorea</taxon>
        <taxon>Rhabditida</taxon>
        <taxon>Tylenchina</taxon>
        <taxon>Cephalobomorpha</taxon>
        <taxon>Cephaloboidea</taxon>
        <taxon>Cephalobidae</taxon>
        <taxon>Acrobeloides</taxon>
    </lineage>
</organism>
<sequence length="441" mass="49562">MTGQYKLFDLLEPEAEIKRIEELAVQNSSQNLLSKIFDMPNFIGSFDLFDPNENTKPMSLAQNQFTSQQQLSDEVLLQTQKLSDDDASELGEIPEPSGLLSDLSIDQCDVPTANQLDYYKENKDNIYRNFSSPKGLAMIINNREFTGGHKTRFGSEVDEANLKNLLEGLGYRVQKTYKNLAASSMKNSLLAFGKHEDHRHFDSCVVVVLSHGEYEEIIGADDGRLSIHEFLSCLNARNAPLLAGKPKIFIIQACRGSNFDRGVVRHIPIDEPESVDTRDTGSFTNIFSCVFPGRSIYSEHQLRVQNTQNSSLTAENQFRMSTQNATSMLAATATATTSRSARQGRFRVVKEPTEADMLIAFATTPLYVSWRNSMAGSWFIQSICEIFSKFSATEDILTMLTRVNQRVAQVYQSSQGGEKQIPEFATRFQKKFYFFPGVSSE</sequence>
<dbReference type="PANTHER" id="PTHR47901">
    <property type="entry name" value="CASPASE RECRUITMENT DOMAIN-CONTAINING PROTEIN 18"/>
    <property type="match status" value="1"/>
</dbReference>
<keyword evidence="4" id="KW-0378">Hydrolase</keyword>
<dbReference type="Gene3D" id="3.40.50.1460">
    <property type="match status" value="1"/>
</dbReference>
<reference evidence="12" key="1">
    <citation type="submission" date="2022-11" db="UniProtKB">
        <authorList>
            <consortium name="WormBaseParasite"/>
        </authorList>
    </citation>
    <scope>IDENTIFICATION</scope>
</reference>
<dbReference type="InterPro" id="IPR015917">
    <property type="entry name" value="Pept_C14A"/>
</dbReference>
<evidence type="ECO:0000256" key="8">
    <source>
        <dbReference type="RuleBase" id="RU003971"/>
    </source>
</evidence>
<dbReference type="PROSITE" id="PS50207">
    <property type="entry name" value="CASPASE_P10"/>
    <property type="match status" value="1"/>
</dbReference>
<evidence type="ECO:0000256" key="6">
    <source>
        <dbReference type="ARBA" id="ARBA00023145"/>
    </source>
</evidence>